<evidence type="ECO:0000256" key="3">
    <source>
        <dbReference type="ARBA" id="ARBA00011738"/>
    </source>
</evidence>
<comment type="caution">
    <text evidence="9">The sequence shown here is derived from an EMBL/GenBank/DDBJ whole genome shotgun (WGS) entry which is preliminary data.</text>
</comment>
<keyword evidence="5 7" id="KW-0663">Pyridoxal phosphate</keyword>
<dbReference type="AlphaFoldDB" id="A0A9Q0N356"/>
<dbReference type="Gene3D" id="3.90.1150.170">
    <property type="match status" value="1"/>
</dbReference>
<dbReference type="Gene3D" id="3.40.640.10">
    <property type="entry name" value="Type I PLP-dependent aspartate aminotransferase-like (Major domain)"/>
    <property type="match status" value="1"/>
</dbReference>
<dbReference type="FunFam" id="3.40.640.10:FF:000016">
    <property type="entry name" value="Glutamate decarboxylase like 1"/>
    <property type="match status" value="1"/>
</dbReference>
<evidence type="ECO:0000313" key="10">
    <source>
        <dbReference type="Proteomes" id="UP001151699"/>
    </source>
</evidence>
<reference evidence="9" key="1">
    <citation type="submission" date="2022-07" db="EMBL/GenBank/DDBJ databases">
        <authorList>
            <person name="Trinca V."/>
            <person name="Uliana J.V.C."/>
            <person name="Torres T.T."/>
            <person name="Ward R.J."/>
            <person name="Monesi N."/>
        </authorList>
    </citation>
    <scope>NUCLEOTIDE SEQUENCE</scope>
    <source>
        <strain evidence="9">HSMRA1968</strain>
        <tissue evidence="9">Whole embryos</tissue>
    </source>
</reference>
<comment type="similarity">
    <text evidence="2 8">Belongs to the group II decarboxylase family.</text>
</comment>
<protein>
    <submittedName>
        <fullName evidence="9">Acidic amino acid decarboxylase GADL1</fullName>
    </submittedName>
</protein>
<gene>
    <name evidence="9" type="primary">gadl1_1</name>
    <name evidence="9" type="ORF">Bhyg_07681</name>
</gene>
<dbReference type="OrthoDB" id="392571at2759"/>
<evidence type="ECO:0000256" key="6">
    <source>
        <dbReference type="ARBA" id="ARBA00023239"/>
    </source>
</evidence>
<sequence length="451" mass="51284">MSSNNKNKVVLNFDAEAEIVNEPVRDGTPRRYTSKHFIPQRHFQSLPVRSIHEHFLRESFEIILNSAVFNGTDRSSKVLEFKMPEDLEKILDLNLKSNGDSHATLLELMKDTIRYSAKVGHPHFVNQIFSSIDPYALMGHCLTDSLNINPVTFEIAPVFILMEEIVMKEMRRIVGYKNGDGDGIFTPGGSMANGYAISCARCKLQPDAQSKGLSNLPRLVMFVSEQGHYSSKKFASFMGIGTNNVYIIKTDAKGKLRVDHLEKEILRSKSEGACPFLVVATSGTTVLGAFDPLEQIADICKKYDLWMHVDAAWGGGALMSRKHRTLLKGIERSDSVTWNLHKMLAAPQQCSVFLTRHRDILLPCHQNKASYLFQADKFYDLKYDTGDKHVQCSRRADVLKFWFMWRAKGTNGFEKHVNRIFDNAKYFAQEIKNRPNFEILLENPECTNVCF</sequence>
<dbReference type="InterPro" id="IPR015421">
    <property type="entry name" value="PyrdxlP-dep_Trfase_major"/>
</dbReference>
<keyword evidence="6 8" id="KW-0456">Lyase</keyword>
<comment type="subunit">
    <text evidence="3">Homodimer.</text>
</comment>
<evidence type="ECO:0000256" key="8">
    <source>
        <dbReference type="RuleBase" id="RU000382"/>
    </source>
</evidence>
<dbReference type="InterPro" id="IPR002129">
    <property type="entry name" value="PyrdxlP-dep_de-COase"/>
</dbReference>
<keyword evidence="10" id="KW-1185">Reference proteome</keyword>
<dbReference type="PANTHER" id="PTHR45677:SF12">
    <property type="entry name" value="BLACK, ISOFORM A"/>
    <property type="match status" value="1"/>
</dbReference>
<dbReference type="GO" id="GO:0019752">
    <property type="term" value="P:carboxylic acid metabolic process"/>
    <property type="evidence" value="ECO:0007669"/>
    <property type="project" value="InterPro"/>
</dbReference>
<dbReference type="GO" id="GO:0030170">
    <property type="term" value="F:pyridoxal phosphate binding"/>
    <property type="evidence" value="ECO:0007669"/>
    <property type="project" value="InterPro"/>
</dbReference>
<proteinExistence type="inferred from homology"/>
<accession>A0A9Q0N356</accession>
<keyword evidence="4" id="KW-0210">Decarboxylase</keyword>
<dbReference type="Pfam" id="PF00282">
    <property type="entry name" value="Pyridoxal_deC"/>
    <property type="match status" value="1"/>
</dbReference>
<dbReference type="GO" id="GO:0005737">
    <property type="term" value="C:cytoplasm"/>
    <property type="evidence" value="ECO:0007669"/>
    <property type="project" value="TreeGrafter"/>
</dbReference>
<dbReference type="PANTHER" id="PTHR45677">
    <property type="entry name" value="GLUTAMATE DECARBOXYLASE-RELATED"/>
    <property type="match status" value="1"/>
</dbReference>
<feature type="modified residue" description="N6-(pyridoxal phosphate)lysine" evidence="7">
    <location>
        <position position="342"/>
    </location>
</feature>
<dbReference type="CDD" id="cd06450">
    <property type="entry name" value="DOPA_deC_like"/>
    <property type="match status" value="1"/>
</dbReference>
<comment type="cofactor">
    <cofactor evidence="1 7 8">
        <name>pyridoxal 5'-phosphate</name>
        <dbReference type="ChEBI" id="CHEBI:597326"/>
    </cofactor>
</comment>
<dbReference type="GO" id="GO:0016831">
    <property type="term" value="F:carboxy-lyase activity"/>
    <property type="evidence" value="ECO:0007669"/>
    <property type="project" value="UniProtKB-KW"/>
</dbReference>
<feature type="non-terminal residue" evidence="9">
    <location>
        <position position="451"/>
    </location>
</feature>
<evidence type="ECO:0000313" key="9">
    <source>
        <dbReference type="EMBL" id="KAJ6642727.1"/>
    </source>
</evidence>
<dbReference type="InterPro" id="IPR015424">
    <property type="entry name" value="PyrdxlP-dep_Trfase"/>
</dbReference>
<evidence type="ECO:0000256" key="7">
    <source>
        <dbReference type="PIRSR" id="PIRSR602129-50"/>
    </source>
</evidence>
<dbReference type="SUPFAM" id="SSF53383">
    <property type="entry name" value="PLP-dependent transferases"/>
    <property type="match status" value="1"/>
</dbReference>
<evidence type="ECO:0000256" key="5">
    <source>
        <dbReference type="ARBA" id="ARBA00022898"/>
    </source>
</evidence>
<evidence type="ECO:0000256" key="4">
    <source>
        <dbReference type="ARBA" id="ARBA00022793"/>
    </source>
</evidence>
<name>A0A9Q0N356_9DIPT</name>
<dbReference type="Proteomes" id="UP001151699">
    <property type="component" value="Chromosome B"/>
</dbReference>
<organism evidence="9 10">
    <name type="scientific">Pseudolycoriella hygida</name>
    <dbReference type="NCBI Taxonomy" id="35572"/>
    <lineage>
        <taxon>Eukaryota</taxon>
        <taxon>Metazoa</taxon>
        <taxon>Ecdysozoa</taxon>
        <taxon>Arthropoda</taxon>
        <taxon>Hexapoda</taxon>
        <taxon>Insecta</taxon>
        <taxon>Pterygota</taxon>
        <taxon>Neoptera</taxon>
        <taxon>Endopterygota</taxon>
        <taxon>Diptera</taxon>
        <taxon>Nematocera</taxon>
        <taxon>Sciaroidea</taxon>
        <taxon>Sciaridae</taxon>
        <taxon>Pseudolycoriella</taxon>
    </lineage>
</organism>
<evidence type="ECO:0000256" key="2">
    <source>
        <dbReference type="ARBA" id="ARBA00009533"/>
    </source>
</evidence>
<evidence type="ECO:0000256" key="1">
    <source>
        <dbReference type="ARBA" id="ARBA00001933"/>
    </source>
</evidence>
<dbReference type="EMBL" id="WJQU01000002">
    <property type="protein sequence ID" value="KAJ6642727.1"/>
    <property type="molecule type" value="Genomic_DNA"/>
</dbReference>